<name>A0A106BKW5_THIDE</name>
<feature type="transmembrane region" description="Helical" evidence="5">
    <location>
        <begin position="60"/>
        <end position="76"/>
    </location>
</feature>
<proteinExistence type="predicted"/>
<dbReference type="EMBL" id="LDUG01000036">
    <property type="protein sequence ID" value="KVW94359.1"/>
    <property type="molecule type" value="Genomic_DNA"/>
</dbReference>
<dbReference type="STRING" id="1123392.GCA_000376425_01126"/>
<dbReference type="OrthoDB" id="9799649at2"/>
<dbReference type="SUPFAM" id="SSF161111">
    <property type="entry name" value="Cation efflux protein transmembrane domain-like"/>
    <property type="match status" value="1"/>
</dbReference>
<dbReference type="GO" id="GO:0008324">
    <property type="term" value="F:monoatomic cation transmembrane transporter activity"/>
    <property type="evidence" value="ECO:0007669"/>
    <property type="project" value="InterPro"/>
</dbReference>
<accession>A0A106BKW5</accession>
<organism evidence="7 8">
    <name type="scientific">Thiobacillus denitrificans</name>
    <dbReference type="NCBI Taxonomy" id="36861"/>
    <lineage>
        <taxon>Bacteria</taxon>
        <taxon>Pseudomonadati</taxon>
        <taxon>Pseudomonadota</taxon>
        <taxon>Betaproteobacteria</taxon>
        <taxon>Nitrosomonadales</taxon>
        <taxon>Thiobacillaceae</taxon>
        <taxon>Thiobacillus</taxon>
    </lineage>
</organism>
<dbReference type="Gene3D" id="1.20.1510.10">
    <property type="entry name" value="Cation efflux protein transmembrane domain"/>
    <property type="match status" value="1"/>
</dbReference>
<evidence type="ECO:0000259" key="6">
    <source>
        <dbReference type="Pfam" id="PF01545"/>
    </source>
</evidence>
<dbReference type="InterPro" id="IPR058533">
    <property type="entry name" value="Cation_efflux_TM"/>
</dbReference>
<protein>
    <submittedName>
        <fullName evidence="7">Cation transporter</fullName>
    </submittedName>
</protein>
<dbReference type="RefSeq" id="WP_059757588.1">
    <property type="nucleotide sequence ID" value="NZ_LDUG01000036.1"/>
</dbReference>
<feature type="transmembrane region" description="Helical" evidence="5">
    <location>
        <begin position="21"/>
        <end position="40"/>
    </location>
</feature>
<feature type="transmembrane region" description="Helical" evidence="5">
    <location>
        <begin position="83"/>
        <end position="101"/>
    </location>
</feature>
<evidence type="ECO:0000313" key="8">
    <source>
        <dbReference type="Proteomes" id="UP000064243"/>
    </source>
</evidence>
<evidence type="ECO:0000313" key="7">
    <source>
        <dbReference type="EMBL" id="KVW94359.1"/>
    </source>
</evidence>
<evidence type="ECO:0000256" key="3">
    <source>
        <dbReference type="ARBA" id="ARBA00022989"/>
    </source>
</evidence>
<sequence>MSECGCDSVCNTAPPDPGYRLALWIALVLNALMFGVEIVASLQAQSVSLLADAVDFLGDAGNYGVALFVLGLAPVWRSRTALWKGWLMVGFGVFVLGMSAWQWSAGIVPEPFIMGWVSLLALAVNVGVAALLYAHRQGDAQARSVWLCSRNDALGNIAVMGAAAGVWATAHGWPDIAVALVLAGLALTSGASVIRHAKQELRTNGL</sequence>
<feature type="transmembrane region" description="Helical" evidence="5">
    <location>
        <begin position="176"/>
        <end position="194"/>
    </location>
</feature>
<keyword evidence="3 5" id="KW-1133">Transmembrane helix</keyword>
<keyword evidence="2 5" id="KW-0812">Transmembrane</keyword>
<feature type="transmembrane region" description="Helical" evidence="5">
    <location>
        <begin position="153"/>
        <end position="170"/>
    </location>
</feature>
<dbReference type="Pfam" id="PF01545">
    <property type="entry name" value="Cation_efflux"/>
    <property type="match status" value="2"/>
</dbReference>
<keyword evidence="4 5" id="KW-0472">Membrane</keyword>
<feature type="transmembrane region" description="Helical" evidence="5">
    <location>
        <begin position="113"/>
        <end position="133"/>
    </location>
</feature>
<comment type="subcellular location">
    <subcellularLocation>
        <location evidence="1">Membrane</location>
        <topology evidence="1">Multi-pass membrane protein</topology>
    </subcellularLocation>
</comment>
<evidence type="ECO:0000256" key="4">
    <source>
        <dbReference type="ARBA" id="ARBA00023136"/>
    </source>
</evidence>
<feature type="domain" description="Cation efflux protein transmembrane" evidence="6">
    <location>
        <begin position="23"/>
        <end position="72"/>
    </location>
</feature>
<evidence type="ECO:0000256" key="2">
    <source>
        <dbReference type="ARBA" id="ARBA00022692"/>
    </source>
</evidence>
<dbReference type="GO" id="GO:0016020">
    <property type="term" value="C:membrane"/>
    <property type="evidence" value="ECO:0007669"/>
    <property type="project" value="UniProtKB-SubCell"/>
</dbReference>
<dbReference type="Proteomes" id="UP000064243">
    <property type="component" value="Unassembled WGS sequence"/>
</dbReference>
<dbReference type="InterPro" id="IPR027469">
    <property type="entry name" value="Cation_efflux_TMD_sf"/>
</dbReference>
<evidence type="ECO:0000256" key="5">
    <source>
        <dbReference type="SAM" id="Phobius"/>
    </source>
</evidence>
<keyword evidence="8" id="KW-1185">Reference proteome</keyword>
<reference evidence="7 8" key="1">
    <citation type="journal article" date="2015" name="Appl. Environ. Microbiol.">
        <title>Aerobic and Anaerobic Thiosulfate Oxidation by a Cold-Adapted, Subglacial Chemoautotroph.</title>
        <authorList>
            <person name="Harrold Z.R."/>
            <person name="Skidmore M.L."/>
            <person name="Hamilton T.L."/>
            <person name="Desch L."/>
            <person name="Amada K."/>
            <person name="van Gelder W."/>
            <person name="Glover K."/>
            <person name="Roden E.E."/>
            <person name="Boyd E.S."/>
        </authorList>
    </citation>
    <scope>NUCLEOTIDE SEQUENCE [LARGE SCALE GENOMIC DNA]</scope>
    <source>
        <strain evidence="7 8">RG</strain>
    </source>
</reference>
<comment type="caution">
    <text evidence="7">The sequence shown here is derived from an EMBL/GenBank/DDBJ whole genome shotgun (WGS) entry which is preliminary data.</text>
</comment>
<dbReference type="AlphaFoldDB" id="A0A106BKW5"/>
<feature type="domain" description="Cation efflux protein transmembrane" evidence="6">
    <location>
        <begin position="82"/>
        <end position="201"/>
    </location>
</feature>
<evidence type="ECO:0000256" key="1">
    <source>
        <dbReference type="ARBA" id="ARBA00004141"/>
    </source>
</evidence>
<dbReference type="PATRIC" id="fig|36861.3.peg.2463"/>
<gene>
    <name evidence="7" type="ORF">ABW22_13370</name>
</gene>